<dbReference type="PROSITE" id="PS51365">
    <property type="entry name" value="RENAL_DIPEPTIDASE_2"/>
    <property type="match status" value="1"/>
</dbReference>
<keyword evidence="1" id="KW-0645">Protease</keyword>
<dbReference type="SUPFAM" id="SSF51556">
    <property type="entry name" value="Metallo-dependent hydrolases"/>
    <property type="match status" value="1"/>
</dbReference>
<dbReference type="Gene3D" id="3.20.20.140">
    <property type="entry name" value="Metal-dependent hydrolases"/>
    <property type="match status" value="1"/>
</dbReference>
<dbReference type="Proteomes" id="UP001279553">
    <property type="component" value="Unassembled WGS sequence"/>
</dbReference>
<dbReference type="AlphaFoldDB" id="A0AAW9DVM6"/>
<dbReference type="PANTHER" id="PTHR10443">
    <property type="entry name" value="MICROSOMAL DIPEPTIDASE"/>
    <property type="match status" value="1"/>
</dbReference>
<sequence>MAHEVHDRLLVIDSHVDIPWPNGPAFTADGPRCVDLPKVRRGGVGAVCFAAYIPQGRRDEAGNAEARGRALAMLDTIVAMGGAEGAVVASSADAIEAAHRAGRFAVIPAVENGTALGGDLALLDEFAARGVRYMTLTHNGHNALADAAIPRADLGDGPTEHGGLSALGRDAIGRMNRLGILIDVSHAAKSTMMQAVALSRTPIVATHSCARALCDHPRNLDDEQLDAMRDAGGLVQITMVSAFLRRGAKPSEVNVGTIADHVDYVAGRIGIDHVGIGTDFDGGGGVAGYMHAGQTPGLTAELASRGYDETALGKIWGGNFLRVLRVAERERQAA</sequence>
<accession>A0AAW9DVM6</accession>
<dbReference type="PANTHER" id="PTHR10443:SF12">
    <property type="entry name" value="DIPEPTIDASE"/>
    <property type="match status" value="1"/>
</dbReference>
<dbReference type="Pfam" id="PF01244">
    <property type="entry name" value="Peptidase_M19"/>
    <property type="match status" value="1"/>
</dbReference>
<dbReference type="EC" id="3.4.13.19" evidence="1"/>
<dbReference type="GO" id="GO:0006508">
    <property type="term" value="P:proteolysis"/>
    <property type="evidence" value="ECO:0007669"/>
    <property type="project" value="InterPro"/>
</dbReference>
<reference evidence="1 2" key="1">
    <citation type="submission" date="2023-11" db="EMBL/GenBank/DDBJ databases">
        <title>MicrobeMod: A computational toolkit for identifying prokaryotic methylation and restriction-modification with nanopore sequencing.</title>
        <authorList>
            <person name="Crits-Christoph A."/>
            <person name="Kang S.C."/>
            <person name="Lee H."/>
            <person name="Ostrov N."/>
        </authorList>
    </citation>
    <scope>NUCLEOTIDE SEQUENCE [LARGE SCALE GENOMIC DNA]</scope>
    <source>
        <strain evidence="1 2">DSMZ 700</strain>
    </source>
</reference>
<dbReference type="GO" id="GO:0070573">
    <property type="term" value="F:metallodipeptidase activity"/>
    <property type="evidence" value="ECO:0007669"/>
    <property type="project" value="InterPro"/>
</dbReference>
<dbReference type="CDD" id="cd01301">
    <property type="entry name" value="rDP_like"/>
    <property type="match status" value="1"/>
</dbReference>
<dbReference type="InterPro" id="IPR032466">
    <property type="entry name" value="Metal_Hydrolase"/>
</dbReference>
<proteinExistence type="predicted"/>
<keyword evidence="2" id="KW-1185">Reference proteome</keyword>
<organism evidence="1 2">
    <name type="scientific">Acidiphilium acidophilum</name>
    <name type="common">Thiobacillus acidophilus</name>
    <dbReference type="NCBI Taxonomy" id="76588"/>
    <lineage>
        <taxon>Bacteria</taxon>
        <taxon>Pseudomonadati</taxon>
        <taxon>Pseudomonadota</taxon>
        <taxon>Alphaproteobacteria</taxon>
        <taxon>Acetobacterales</taxon>
        <taxon>Acidocellaceae</taxon>
        <taxon>Acidiphilium</taxon>
    </lineage>
</organism>
<evidence type="ECO:0000313" key="2">
    <source>
        <dbReference type="Proteomes" id="UP001279553"/>
    </source>
</evidence>
<evidence type="ECO:0000313" key="1">
    <source>
        <dbReference type="EMBL" id="MDX5932195.1"/>
    </source>
</evidence>
<dbReference type="EMBL" id="JAWXYB010000018">
    <property type="protein sequence ID" value="MDX5932195.1"/>
    <property type="molecule type" value="Genomic_DNA"/>
</dbReference>
<comment type="caution">
    <text evidence="1">The sequence shown here is derived from an EMBL/GenBank/DDBJ whole genome shotgun (WGS) entry which is preliminary data.</text>
</comment>
<keyword evidence="1" id="KW-0378">Hydrolase</keyword>
<protein>
    <submittedName>
        <fullName evidence="1">Dipeptidase</fullName>
        <ecNumber evidence="1">3.4.13.19</ecNumber>
    </submittedName>
</protein>
<dbReference type="RefSeq" id="WP_319615041.1">
    <property type="nucleotide sequence ID" value="NZ_JAWXYB010000018.1"/>
</dbReference>
<dbReference type="InterPro" id="IPR008257">
    <property type="entry name" value="Pept_M19"/>
</dbReference>
<keyword evidence="1" id="KW-0224">Dipeptidase</keyword>
<gene>
    <name evidence="1" type="ORF">SIL87_15670</name>
</gene>
<name>A0AAW9DVM6_ACIAO</name>